<feature type="domain" description="HTH luxR-type" evidence="4">
    <location>
        <begin position="146"/>
        <end position="211"/>
    </location>
</feature>
<dbReference type="InterPro" id="IPR016032">
    <property type="entry name" value="Sig_transdc_resp-reg_C-effctor"/>
</dbReference>
<comment type="caution">
    <text evidence="5">The sequence shown here is derived from an EMBL/GenBank/DDBJ whole genome shotgun (WGS) entry which is preliminary data.</text>
</comment>
<keyword evidence="3" id="KW-0804">Transcription</keyword>
<dbReference type="InterPro" id="IPR000792">
    <property type="entry name" value="Tscrpt_reg_LuxR_C"/>
</dbReference>
<dbReference type="PANTHER" id="PTHR43214">
    <property type="entry name" value="TWO-COMPONENT RESPONSE REGULATOR"/>
    <property type="match status" value="1"/>
</dbReference>
<dbReference type="EMBL" id="BSBI01000009">
    <property type="protein sequence ID" value="GLF96820.1"/>
    <property type="molecule type" value="Genomic_DNA"/>
</dbReference>
<dbReference type="PROSITE" id="PS50043">
    <property type="entry name" value="HTH_LUXR_2"/>
    <property type="match status" value="1"/>
</dbReference>
<reference evidence="5 6" key="1">
    <citation type="submission" date="2022-10" db="EMBL/GenBank/DDBJ databases">
        <title>Draft genome sequence of Streptomyces sp. YSPA8.</title>
        <authorList>
            <person name="Moriuchi R."/>
            <person name="Dohra H."/>
            <person name="Yamamura H."/>
            <person name="Kodani S."/>
        </authorList>
    </citation>
    <scope>NUCLEOTIDE SEQUENCE [LARGE SCALE GENOMIC DNA]</scope>
    <source>
        <strain evidence="5 6">YSPA8</strain>
    </source>
</reference>
<evidence type="ECO:0000313" key="5">
    <source>
        <dbReference type="EMBL" id="GLF96820.1"/>
    </source>
</evidence>
<evidence type="ECO:0000256" key="2">
    <source>
        <dbReference type="ARBA" id="ARBA00023125"/>
    </source>
</evidence>
<dbReference type="Pfam" id="PF00196">
    <property type="entry name" value="GerE"/>
    <property type="match status" value="1"/>
</dbReference>
<sequence length="213" mass="23204">MPAERLRVGIRAGDPIGRAGVMSLLRHQGSVDVVDEGGADSGAGVVVMVVDQVDEPVTADLRRFARGLERPVVLVARELREDDLLTVVECGVRAILWRHEATESRLLKAVHRAARGEGDLPVDLLNQLLTQVGRLRRSGGEDSGTGSVPLLGMAPREVDVLRLIAEGLDTRQISQKLAYSERTIKNILHGLMTRLQLSNRAHAVAFALREGYI</sequence>
<protein>
    <submittedName>
        <fullName evidence="5">Response regulator transcription factor</fullName>
    </submittedName>
</protein>
<keyword evidence="6" id="KW-1185">Reference proteome</keyword>
<organism evidence="5 6">
    <name type="scientific">Streptomyces yaizuensis</name>
    <dbReference type="NCBI Taxonomy" id="2989713"/>
    <lineage>
        <taxon>Bacteria</taxon>
        <taxon>Bacillati</taxon>
        <taxon>Actinomycetota</taxon>
        <taxon>Actinomycetes</taxon>
        <taxon>Kitasatosporales</taxon>
        <taxon>Streptomycetaceae</taxon>
        <taxon>Streptomyces</taxon>
    </lineage>
</organism>
<dbReference type="CDD" id="cd06170">
    <property type="entry name" value="LuxR_C_like"/>
    <property type="match status" value="1"/>
</dbReference>
<dbReference type="PRINTS" id="PR00038">
    <property type="entry name" value="HTHLUXR"/>
</dbReference>
<keyword evidence="2" id="KW-0238">DNA-binding</keyword>
<proteinExistence type="predicted"/>
<dbReference type="SUPFAM" id="SSF46894">
    <property type="entry name" value="C-terminal effector domain of the bipartite response regulators"/>
    <property type="match status" value="1"/>
</dbReference>
<keyword evidence="1" id="KW-0805">Transcription regulation</keyword>
<name>A0ABQ5P2K8_9ACTN</name>
<dbReference type="SMART" id="SM00421">
    <property type="entry name" value="HTH_LUXR"/>
    <property type="match status" value="1"/>
</dbReference>
<evidence type="ECO:0000313" key="6">
    <source>
        <dbReference type="Proteomes" id="UP001291653"/>
    </source>
</evidence>
<accession>A0ABQ5P2K8</accession>
<evidence type="ECO:0000259" key="4">
    <source>
        <dbReference type="PROSITE" id="PS50043"/>
    </source>
</evidence>
<evidence type="ECO:0000256" key="3">
    <source>
        <dbReference type="ARBA" id="ARBA00023163"/>
    </source>
</evidence>
<dbReference type="InterPro" id="IPR039420">
    <property type="entry name" value="WalR-like"/>
</dbReference>
<gene>
    <name evidence="5" type="ORF">SYYSPA8_21005</name>
</gene>
<dbReference type="Gene3D" id="3.40.50.2300">
    <property type="match status" value="1"/>
</dbReference>
<evidence type="ECO:0000256" key="1">
    <source>
        <dbReference type="ARBA" id="ARBA00023015"/>
    </source>
</evidence>
<dbReference type="Proteomes" id="UP001291653">
    <property type="component" value="Unassembled WGS sequence"/>
</dbReference>
<dbReference type="PANTHER" id="PTHR43214:SF24">
    <property type="entry name" value="TRANSCRIPTIONAL REGULATORY PROTEIN NARL-RELATED"/>
    <property type="match status" value="1"/>
</dbReference>